<gene>
    <name evidence="1" type="ORF">EDC26_10481</name>
</gene>
<organism evidence="1 2">
    <name type="scientific">Paralcaligenes ureilyticus</name>
    <dbReference type="NCBI Taxonomy" id="627131"/>
    <lineage>
        <taxon>Bacteria</taxon>
        <taxon>Pseudomonadati</taxon>
        <taxon>Pseudomonadota</taxon>
        <taxon>Betaproteobacteria</taxon>
        <taxon>Burkholderiales</taxon>
        <taxon>Alcaligenaceae</taxon>
        <taxon>Paralcaligenes</taxon>
    </lineage>
</organism>
<dbReference type="AlphaFoldDB" id="A0A4R3M764"/>
<sequence>MRERLDCAVLSTPEAYEWASSWIGCHAGGRLYIQALDGQPDSARLDSCRALADAAMHLRRYDVCLVPVSESNLAWVRTALQAAQTVLQTPVMALVRQLKAAALNDLYTLGLADFVRDPICPEELRVRIEQLLDERRYPVRDSPASALRETQAPYPVGVRPDETPQEKALCATILGRSGHELEAYAIATASRCATSKESFRAAKSKVVERFERAYIAAALGRHSGNIAMAARAAQKHRRAFWALMRKHEIDAAPYRTESPPPLRAPDG</sequence>
<protein>
    <recommendedName>
        <fullName evidence="3">Regulatory Fis family protein</fullName>
    </recommendedName>
</protein>
<evidence type="ECO:0008006" key="3">
    <source>
        <dbReference type="Google" id="ProtNLM"/>
    </source>
</evidence>
<dbReference type="RefSeq" id="WP_243700827.1">
    <property type="nucleotide sequence ID" value="NZ_SMAJ01000004.1"/>
</dbReference>
<evidence type="ECO:0000313" key="1">
    <source>
        <dbReference type="EMBL" id="TCT08922.1"/>
    </source>
</evidence>
<dbReference type="SUPFAM" id="SSF46689">
    <property type="entry name" value="Homeodomain-like"/>
    <property type="match status" value="1"/>
</dbReference>
<proteinExistence type="predicted"/>
<name>A0A4R3M764_9BURK</name>
<keyword evidence="2" id="KW-1185">Reference proteome</keyword>
<dbReference type="InterPro" id="IPR009057">
    <property type="entry name" value="Homeodomain-like_sf"/>
</dbReference>
<evidence type="ECO:0000313" key="2">
    <source>
        <dbReference type="Proteomes" id="UP000295525"/>
    </source>
</evidence>
<reference evidence="1 2" key="1">
    <citation type="submission" date="2019-03" db="EMBL/GenBank/DDBJ databases">
        <title>Genomic Encyclopedia of Type Strains, Phase IV (KMG-IV): sequencing the most valuable type-strain genomes for metagenomic binning, comparative biology and taxonomic classification.</title>
        <authorList>
            <person name="Goeker M."/>
        </authorList>
    </citation>
    <scope>NUCLEOTIDE SEQUENCE [LARGE SCALE GENOMIC DNA]</scope>
    <source>
        <strain evidence="1 2">DSM 24591</strain>
    </source>
</reference>
<dbReference type="EMBL" id="SMAJ01000004">
    <property type="protein sequence ID" value="TCT08922.1"/>
    <property type="molecule type" value="Genomic_DNA"/>
</dbReference>
<dbReference type="InterPro" id="IPR011006">
    <property type="entry name" value="CheY-like_superfamily"/>
</dbReference>
<dbReference type="SUPFAM" id="SSF52172">
    <property type="entry name" value="CheY-like"/>
    <property type="match status" value="1"/>
</dbReference>
<dbReference type="Proteomes" id="UP000295525">
    <property type="component" value="Unassembled WGS sequence"/>
</dbReference>
<accession>A0A4R3M764</accession>
<dbReference type="Gene3D" id="1.10.10.60">
    <property type="entry name" value="Homeodomain-like"/>
    <property type="match status" value="1"/>
</dbReference>
<comment type="caution">
    <text evidence="1">The sequence shown here is derived from an EMBL/GenBank/DDBJ whole genome shotgun (WGS) entry which is preliminary data.</text>
</comment>